<organism evidence="2 3">
    <name type="scientific">Nonomuraea turkmeniaca</name>
    <dbReference type="NCBI Taxonomy" id="103838"/>
    <lineage>
        <taxon>Bacteria</taxon>
        <taxon>Bacillati</taxon>
        <taxon>Actinomycetota</taxon>
        <taxon>Actinomycetes</taxon>
        <taxon>Streptosporangiales</taxon>
        <taxon>Streptosporangiaceae</taxon>
        <taxon>Nonomuraea</taxon>
    </lineage>
</organism>
<dbReference type="InterPro" id="IPR016032">
    <property type="entry name" value="Sig_transdc_resp-reg_C-effctor"/>
</dbReference>
<reference evidence="2 3" key="1">
    <citation type="submission" date="2019-05" db="EMBL/GenBank/DDBJ databases">
        <title>Draft genome sequence of Nonomuraea turkmeniaca DSM 43926.</title>
        <authorList>
            <person name="Saricaoglu S."/>
            <person name="Isik K."/>
        </authorList>
    </citation>
    <scope>NUCLEOTIDE SEQUENCE [LARGE SCALE GENOMIC DNA]</scope>
    <source>
        <strain evidence="2 3">DSM 43926</strain>
    </source>
</reference>
<dbReference type="AlphaFoldDB" id="A0A5S4EZR8"/>
<dbReference type="Pfam" id="PF00196">
    <property type="entry name" value="GerE"/>
    <property type="match status" value="1"/>
</dbReference>
<proteinExistence type="predicted"/>
<dbReference type="InterPro" id="IPR027417">
    <property type="entry name" value="P-loop_NTPase"/>
</dbReference>
<dbReference type="PANTHER" id="PTHR47691">
    <property type="entry name" value="REGULATOR-RELATED"/>
    <property type="match status" value="1"/>
</dbReference>
<dbReference type="CDD" id="cd06170">
    <property type="entry name" value="LuxR_C_like"/>
    <property type="match status" value="1"/>
</dbReference>
<evidence type="ECO:0000313" key="3">
    <source>
        <dbReference type="Proteomes" id="UP000309128"/>
    </source>
</evidence>
<accession>A0A5S4EZR8</accession>
<evidence type="ECO:0000313" key="2">
    <source>
        <dbReference type="EMBL" id="TMR09148.1"/>
    </source>
</evidence>
<dbReference type="PANTHER" id="PTHR47691:SF3">
    <property type="entry name" value="HTH-TYPE TRANSCRIPTIONAL REGULATOR RV0890C-RELATED"/>
    <property type="match status" value="1"/>
</dbReference>
<dbReference type="EMBL" id="VCKY01000249">
    <property type="protein sequence ID" value="TMR09148.1"/>
    <property type="molecule type" value="Genomic_DNA"/>
</dbReference>
<protein>
    <recommendedName>
        <fullName evidence="1">HTH luxR-type domain-containing protein</fullName>
    </recommendedName>
</protein>
<dbReference type="PRINTS" id="PR00364">
    <property type="entry name" value="DISEASERSIST"/>
</dbReference>
<dbReference type="InterPro" id="IPR058852">
    <property type="entry name" value="HTH_77"/>
</dbReference>
<dbReference type="Gene3D" id="1.10.10.10">
    <property type="entry name" value="Winged helix-like DNA-binding domain superfamily/Winged helix DNA-binding domain"/>
    <property type="match status" value="1"/>
</dbReference>
<comment type="caution">
    <text evidence="2">The sequence shown here is derived from an EMBL/GenBank/DDBJ whole genome shotgun (WGS) entry which is preliminary data.</text>
</comment>
<dbReference type="InterPro" id="IPR000792">
    <property type="entry name" value="Tscrpt_reg_LuxR_C"/>
</dbReference>
<dbReference type="Proteomes" id="UP000309128">
    <property type="component" value="Unassembled WGS sequence"/>
</dbReference>
<evidence type="ECO:0000259" key="1">
    <source>
        <dbReference type="PROSITE" id="PS50043"/>
    </source>
</evidence>
<sequence>MRHPGVMEGEISPREAEVLAAVGKHLSNAQIAGRLQLSVRTVESHVASLLRKYGVADRRALAAHAALRAVRPGEISRLPAGRTSFIGRGDERDAALTALAESRLVTLLGPGGVGKTRLATVVADAYPDGGAFVDLVPARAGHVVQALAAALGVSERPPRPLEHTVLERLAPGRALLVMDNCEHLIDEAGALIDRVLSRCPEVRVLATTRERLSVMGERVITISPLPLHTDARRLFLDRARAIEPGFDAPPELIDDLCARLDGMPLAIELAAARAGSLGTAGLLSAIEDRPRLLSGGRGPDTRHRSLRAVLGWSHELLDDEERAVFRRLSIFSGAFDLDAAAAVCPGMPLAEVADVVGRLADKSMVARHGDRWRLLDTVRAYAGEQLTLSADLTATRAARLSWAANTAARLEELPATFDRVAEELRAALMEADDRPESGGAAHRLARSLARLTFGRGAFTEARAHYAAAARHAGDVAEAFRDLRDAAQVAVGVADGSAAYALMMEAVARAREAVPPRPDLLTAALAHAVIIAVRYRSGAEESCKRQADLLAEALPTADPHASALLLTARAWHETGVDPARQAVDAARATGDDVLLLGALDALATATAQAGNTREAHRIGQERLGLITTLPAGDPASTAETIDAFHAASSAAIAVGNLPAARTIQQRSRTEDPIGAHPYIAAPRLVRVLALTGRFDEALAHAETMWNGWRADGSPQMAWMSSAVAMAALVHGLRRSDRFELWRARATEMSGCSDPADSPDLAACMAFVDARTAVHTGRFDDAEALVERAFADFAEPWWANYARAAGAELSVAAGLPDRRARLAEAAPFAAQNDWAAACLARAEAEDAAALTAVTARWERIDAVFERACTLALIPARTPEASAALQALATHAPAARLNLAGQGGVLRADDATGLGVQVLGGVQDGDIGQSGLVE</sequence>
<dbReference type="Gene3D" id="3.40.50.300">
    <property type="entry name" value="P-loop containing nucleotide triphosphate hydrolases"/>
    <property type="match status" value="1"/>
</dbReference>
<dbReference type="GO" id="GO:0006355">
    <property type="term" value="P:regulation of DNA-templated transcription"/>
    <property type="evidence" value="ECO:0007669"/>
    <property type="project" value="InterPro"/>
</dbReference>
<dbReference type="Pfam" id="PF25872">
    <property type="entry name" value="HTH_77"/>
    <property type="match status" value="1"/>
</dbReference>
<gene>
    <name evidence="2" type="ORF">ETD86_44840</name>
</gene>
<name>A0A5S4EZR8_9ACTN</name>
<dbReference type="InterPro" id="IPR036388">
    <property type="entry name" value="WH-like_DNA-bd_sf"/>
</dbReference>
<keyword evidence="3" id="KW-1185">Reference proteome</keyword>
<dbReference type="PROSITE" id="PS50043">
    <property type="entry name" value="HTH_LUXR_2"/>
    <property type="match status" value="1"/>
</dbReference>
<feature type="domain" description="HTH luxR-type" evidence="1">
    <location>
        <begin position="4"/>
        <end position="69"/>
    </location>
</feature>
<dbReference type="PRINTS" id="PR00038">
    <property type="entry name" value="HTHLUXR"/>
</dbReference>
<dbReference type="SUPFAM" id="SSF52540">
    <property type="entry name" value="P-loop containing nucleoside triphosphate hydrolases"/>
    <property type="match status" value="1"/>
</dbReference>
<dbReference type="GO" id="GO:0003677">
    <property type="term" value="F:DNA binding"/>
    <property type="evidence" value="ECO:0007669"/>
    <property type="project" value="InterPro"/>
</dbReference>
<dbReference type="SUPFAM" id="SSF46894">
    <property type="entry name" value="C-terminal effector domain of the bipartite response regulators"/>
    <property type="match status" value="1"/>
</dbReference>
<dbReference type="SMART" id="SM00421">
    <property type="entry name" value="HTH_LUXR"/>
    <property type="match status" value="1"/>
</dbReference>
<dbReference type="OrthoDB" id="3194665at2"/>